<dbReference type="Pfam" id="PF00528">
    <property type="entry name" value="BPD_transp_1"/>
    <property type="match status" value="1"/>
</dbReference>
<feature type="transmembrane region" description="Helical" evidence="9">
    <location>
        <begin position="64"/>
        <end position="97"/>
    </location>
</feature>
<evidence type="ECO:0000256" key="7">
    <source>
        <dbReference type="ARBA" id="ARBA00022989"/>
    </source>
</evidence>
<proteinExistence type="inferred from homology"/>
<keyword evidence="8 9" id="KW-0472">Membrane</keyword>
<name>A0A7G1HYA8_9BACT</name>
<organism evidence="11 12">
    <name type="scientific">Coprobacter secundus subsp. similis</name>
    <dbReference type="NCBI Taxonomy" id="2751153"/>
    <lineage>
        <taxon>Bacteria</taxon>
        <taxon>Pseudomonadati</taxon>
        <taxon>Bacteroidota</taxon>
        <taxon>Bacteroidia</taxon>
        <taxon>Bacteroidales</taxon>
        <taxon>Barnesiellaceae</taxon>
        <taxon>Coprobacter</taxon>
    </lineage>
</organism>
<dbReference type="Proteomes" id="UP000594042">
    <property type="component" value="Chromosome"/>
</dbReference>
<dbReference type="CDD" id="cd06261">
    <property type="entry name" value="TM_PBP2"/>
    <property type="match status" value="1"/>
</dbReference>
<dbReference type="AlphaFoldDB" id="A0A7G1HYA8"/>
<feature type="transmembrane region" description="Helical" evidence="9">
    <location>
        <begin position="144"/>
        <end position="160"/>
    </location>
</feature>
<dbReference type="PROSITE" id="PS50928">
    <property type="entry name" value="ABC_TM1"/>
    <property type="match status" value="1"/>
</dbReference>
<feature type="transmembrane region" description="Helical" evidence="9">
    <location>
        <begin position="20"/>
        <end position="44"/>
    </location>
</feature>
<dbReference type="KEGG" id="copr:Cop2CBH44_18740"/>
<evidence type="ECO:0000256" key="4">
    <source>
        <dbReference type="ARBA" id="ARBA00022448"/>
    </source>
</evidence>
<evidence type="ECO:0000313" key="12">
    <source>
        <dbReference type="Proteomes" id="UP000594042"/>
    </source>
</evidence>
<comment type="subcellular location">
    <subcellularLocation>
        <location evidence="1 9">Cell membrane</location>
        <topology evidence="1 9">Multi-pass membrane protein</topology>
    </subcellularLocation>
</comment>
<dbReference type="GO" id="GO:0035435">
    <property type="term" value="P:phosphate ion transmembrane transport"/>
    <property type="evidence" value="ECO:0007669"/>
    <property type="project" value="InterPro"/>
</dbReference>
<evidence type="ECO:0000256" key="3">
    <source>
        <dbReference type="ARBA" id="ARBA00016864"/>
    </source>
</evidence>
<accession>A0A7G1HYA8</accession>
<feature type="transmembrane region" description="Helical" evidence="9">
    <location>
        <begin position="262"/>
        <end position="284"/>
    </location>
</feature>
<reference evidence="12" key="1">
    <citation type="submission" date="2020-07" db="EMBL/GenBank/DDBJ databases">
        <title>Complete genome sequencing of Coprobacter sp. strain 2CBH44.</title>
        <authorList>
            <person name="Sakamoto M."/>
            <person name="Murakami T."/>
            <person name="Mori H."/>
        </authorList>
    </citation>
    <scope>NUCLEOTIDE SEQUENCE [LARGE SCALE GENOMIC DNA]</scope>
    <source>
        <strain evidence="12">2CBH44</strain>
    </source>
</reference>
<evidence type="ECO:0000259" key="10">
    <source>
        <dbReference type="PROSITE" id="PS50928"/>
    </source>
</evidence>
<dbReference type="InterPro" id="IPR000515">
    <property type="entry name" value="MetI-like"/>
</dbReference>
<keyword evidence="5 9" id="KW-1003">Cell membrane</keyword>
<evidence type="ECO:0000256" key="5">
    <source>
        <dbReference type="ARBA" id="ARBA00022475"/>
    </source>
</evidence>
<protein>
    <recommendedName>
        <fullName evidence="3 9">Phosphate transport system permease protein PstA</fullName>
    </recommendedName>
</protein>
<dbReference type="NCBIfam" id="TIGR00974">
    <property type="entry name" value="3a0107s02c"/>
    <property type="match status" value="1"/>
</dbReference>
<dbReference type="PANTHER" id="PTHR43470:SF3">
    <property type="entry name" value="PHOSPHATE TRANSPORT SYSTEM PERMEASE PROTEIN PSTA-RELATED"/>
    <property type="match status" value="1"/>
</dbReference>
<dbReference type="InterPro" id="IPR005672">
    <property type="entry name" value="Phosphate_PstA"/>
</dbReference>
<keyword evidence="7 9" id="KW-1133">Transmembrane helix</keyword>
<dbReference type="GO" id="GO:0005886">
    <property type="term" value="C:plasma membrane"/>
    <property type="evidence" value="ECO:0007669"/>
    <property type="project" value="UniProtKB-SubCell"/>
</dbReference>
<dbReference type="RefSeq" id="WP_021929526.1">
    <property type="nucleotide sequence ID" value="NZ_AP023322.1"/>
</dbReference>
<dbReference type="Gene3D" id="1.10.3720.10">
    <property type="entry name" value="MetI-like"/>
    <property type="match status" value="1"/>
</dbReference>
<feature type="transmembrane region" description="Helical" evidence="9">
    <location>
        <begin position="192"/>
        <end position="210"/>
    </location>
</feature>
<dbReference type="GO" id="GO:0005315">
    <property type="term" value="F:phosphate transmembrane transporter activity"/>
    <property type="evidence" value="ECO:0007669"/>
    <property type="project" value="InterPro"/>
</dbReference>
<gene>
    <name evidence="11" type="ORF">Cop2CBH44_18740</name>
</gene>
<evidence type="ECO:0000256" key="2">
    <source>
        <dbReference type="ARBA" id="ARBA00007069"/>
    </source>
</evidence>
<dbReference type="PANTHER" id="PTHR43470">
    <property type="entry name" value="PHOSPHATE TRANSPORT SYSTEM PERMEASE PROTEIN PSTA-RELATED"/>
    <property type="match status" value="1"/>
</dbReference>
<evidence type="ECO:0000256" key="1">
    <source>
        <dbReference type="ARBA" id="ARBA00004651"/>
    </source>
</evidence>
<evidence type="ECO:0000256" key="8">
    <source>
        <dbReference type="ARBA" id="ARBA00023136"/>
    </source>
</evidence>
<dbReference type="EMBL" id="AP023322">
    <property type="protein sequence ID" value="BCI63521.1"/>
    <property type="molecule type" value="Genomic_DNA"/>
</dbReference>
<feature type="transmembrane region" description="Helical" evidence="9">
    <location>
        <begin position="118"/>
        <end position="138"/>
    </location>
</feature>
<evidence type="ECO:0000256" key="6">
    <source>
        <dbReference type="ARBA" id="ARBA00022692"/>
    </source>
</evidence>
<dbReference type="InterPro" id="IPR035906">
    <property type="entry name" value="MetI-like_sf"/>
</dbReference>
<feature type="domain" description="ABC transmembrane type-1" evidence="10">
    <location>
        <begin position="73"/>
        <end position="281"/>
    </location>
</feature>
<dbReference type="SUPFAM" id="SSF161098">
    <property type="entry name" value="MetI-like"/>
    <property type="match status" value="1"/>
</dbReference>
<evidence type="ECO:0000313" key="11">
    <source>
        <dbReference type="EMBL" id="BCI63521.1"/>
    </source>
</evidence>
<sequence length="294" mass="31929">MAPQLIQESVGSRKHLTQKIAFILFRFFSLSIVAILFAILFFIIKNGIGVISWDFLSKAPQEGMTSGGIFPAIVGTLCLVIGSCLFSFPIGIMSGIYMNEYAKNGKIISFIRIMTNNLSGVPSVVFGLFGMSLFVNFLGFGDSIIAGSLTLGLMSLPLVIRTTEEALKSIDNSFREGSLALGATRLETIRKVILPMALPNIITGLILSIGRVSGETAPILFTAVAYFLPQLPTSIFDQVMALPYHLYVISTSGTDIEASRGMAYGTALVLIFIVLILNLIANMIRKHFTDKNKI</sequence>
<keyword evidence="12" id="KW-1185">Reference proteome</keyword>
<keyword evidence="4" id="KW-0813">Transport</keyword>
<keyword evidence="6 9" id="KW-0812">Transmembrane</keyword>
<comment type="similarity">
    <text evidence="2 9">Belongs to the binding-protein-dependent transport system permease family. CysTW subfamily.</text>
</comment>
<evidence type="ECO:0000256" key="9">
    <source>
        <dbReference type="RuleBase" id="RU363043"/>
    </source>
</evidence>